<comment type="caution">
    <text evidence="6">The sequence shown here is derived from an EMBL/GenBank/DDBJ whole genome shotgun (WGS) entry which is preliminary data.</text>
</comment>
<evidence type="ECO:0000313" key="7">
    <source>
        <dbReference type="Proteomes" id="UP001165089"/>
    </source>
</evidence>
<dbReference type="EMBL" id="BSDD01000003">
    <property type="protein sequence ID" value="GLH70403.1"/>
    <property type="molecule type" value="Genomic_DNA"/>
</dbReference>
<dbReference type="Proteomes" id="UP001165089">
    <property type="component" value="Unassembled WGS sequence"/>
</dbReference>
<protein>
    <recommendedName>
        <fullName evidence="5">NodB homology domain-containing protein</fullName>
    </recommendedName>
</protein>
<feature type="domain" description="NodB homology" evidence="5">
    <location>
        <begin position="244"/>
        <end position="434"/>
    </location>
</feature>
<dbReference type="SUPFAM" id="SSF88713">
    <property type="entry name" value="Glycoside hydrolase/deacetylase"/>
    <property type="match status" value="1"/>
</dbReference>
<dbReference type="PROSITE" id="PS51677">
    <property type="entry name" value="NODB"/>
    <property type="match status" value="1"/>
</dbReference>
<keyword evidence="1" id="KW-0479">Metal-binding</keyword>
<dbReference type="Pfam" id="PF01522">
    <property type="entry name" value="Polysacc_deac_1"/>
    <property type="match status" value="1"/>
</dbReference>
<dbReference type="InterPro" id="IPR002509">
    <property type="entry name" value="NODB_dom"/>
</dbReference>
<keyword evidence="2" id="KW-0732">Signal</keyword>
<evidence type="ECO:0000256" key="1">
    <source>
        <dbReference type="ARBA" id="ARBA00022723"/>
    </source>
</evidence>
<reference evidence="6 7" key="1">
    <citation type="journal article" date="2023" name="Antonie Van Leeuwenhoek">
        <title>Mesoterricola silvestris gen. nov., sp. nov., Mesoterricola sediminis sp. nov., Geothrix oryzae sp. nov., Geothrix edaphica sp. nov., Geothrix rubra sp. nov., and Geothrix limicola sp. nov., six novel members of Acidobacteriota isolated from soils.</title>
        <authorList>
            <person name="Itoh H."/>
            <person name="Sugisawa Y."/>
            <person name="Mise K."/>
            <person name="Xu Z."/>
            <person name="Kuniyasu M."/>
            <person name="Ushijima N."/>
            <person name="Kawano K."/>
            <person name="Kobayashi E."/>
            <person name="Shiratori Y."/>
            <person name="Masuda Y."/>
            <person name="Senoo K."/>
        </authorList>
    </citation>
    <scope>NUCLEOTIDE SEQUENCE [LARGE SCALE GENOMIC DNA]</scope>
    <source>
        <strain evidence="6 7">Red803</strain>
    </source>
</reference>
<sequence>MSRRAGAILVLVILGAAGTLAWRHRRMRRPAPAPLAVAAVLAEAAAHPERPQAADPLLEGLRSELRLHRQLLVLFADEAGMQGSRREAALAVGHRLHHEERDLTHQLNGELTRLAATPSPQRAPVILALLAWMDTDPDLLEPDRLAFRDPLRVLKRALAHDASPEGADLRTRLAAHLAEVDRVEAWVEAEYRQARGGRRPRWEAYLAELQRRIPLDQLLGAPGIPAPSPGAAEGEISGAAFPEKVLVLSFDDGPHWIYTEEIKALLQTEKVPALFFEVGRNLGTVDASGQARLGPMAAFTEDLVKAGFVVGNHSYTHAQLSKETGAPLDLEIRETDQLLQAIPGAHSHLFRFPYGARTPVQMAALQPYHLRSVLWTIDSLDWADPVPSSVADRVLKAVAREKRGILLFHDIHDRAGKVLPMILPKLRAEGYVFAGLNREGRLVLP</sequence>
<keyword evidence="3" id="KW-0378">Hydrolase</keyword>
<gene>
    <name evidence="6" type="ORF">GETHPA_19360</name>
</gene>
<dbReference type="PANTHER" id="PTHR46471">
    <property type="entry name" value="CHITIN DEACETYLASE"/>
    <property type="match status" value="1"/>
</dbReference>
<evidence type="ECO:0000256" key="2">
    <source>
        <dbReference type="ARBA" id="ARBA00022729"/>
    </source>
</evidence>
<dbReference type="RefSeq" id="WP_285725114.1">
    <property type="nucleotide sequence ID" value="NZ_BSDD01000003.1"/>
</dbReference>
<dbReference type="CDD" id="cd10917">
    <property type="entry name" value="CE4_NodB_like_6s_7s"/>
    <property type="match status" value="1"/>
</dbReference>
<keyword evidence="4" id="KW-0119">Carbohydrate metabolism</keyword>
<evidence type="ECO:0000256" key="4">
    <source>
        <dbReference type="ARBA" id="ARBA00023277"/>
    </source>
</evidence>
<dbReference type="PANTHER" id="PTHR46471:SF2">
    <property type="entry name" value="CHITIN DEACETYLASE-RELATED"/>
    <property type="match status" value="1"/>
</dbReference>
<evidence type="ECO:0000313" key="6">
    <source>
        <dbReference type="EMBL" id="GLH70403.1"/>
    </source>
</evidence>
<evidence type="ECO:0000256" key="3">
    <source>
        <dbReference type="ARBA" id="ARBA00022801"/>
    </source>
</evidence>
<accession>A0ABQ5Q6U9</accession>
<keyword evidence="7" id="KW-1185">Reference proteome</keyword>
<organism evidence="6 7">
    <name type="scientific">Geothrix rubra</name>
    <dbReference type="NCBI Taxonomy" id="2927977"/>
    <lineage>
        <taxon>Bacteria</taxon>
        <taxon>Pseudomonadati</taxon>
        <taxon>Acidobacteriota</taxon>
        <taxon>Holophagae</taxon>
        <taxon>Holophagales</taxon>
        <taxon>Holophagaceae</taxon>
        <taxon>Geothrix</taxon>
    </lineage>
</organism>
<evidence type="ECO:0000259" key="5">
    <source>
        <dbReference type="PROSITE" id="PS51677"/>
    </source>
</evidence>
<name>A0ABQ5Q6U9_9BACT</name>
<dbReference type="InterPro" id="IPR011330">
    <property type="entry name" value="Glyco_hydro/deAcase_b/a-brl"/>
</dbReference>
<dbReference type="Gene3D" id="3.20.20.370">
    <property type="entry name" value="Glycoside hydrolase/deacetylase"/>
    <property type="match status" value="1"/>
</dbReference>
<proteinExistence type="predicted"/>